<organism evidence="1 2">
    <name type="scientific">Rhizodiscina lignyota</name>
    <dbReference type="NCBI Taxonomy" id="1504668"/>
    <lineage>
        <taxon>Eukaryota</taxon>
        <taxon>Fungi</taxon>
        <taxon>Dikarya</taxon>
        <taxon>Ascomycota</taxon>
        <taxon>Pezizomycotina</taxon>
        <taxon>Dothideomycetes</taxon>
        <taxon>Pleosporomycetidae</taxon>
        <taxon>Aulographales</taxon>
        <taxon>Rhizodiscinaceae</taxon>
        <taxon>Rhizodiscina</taxon>
    </lineage>
</organism>
<accession>A0A9P4IHE8</accession>
<sequence length="252" mass="28472">MPRLSIQNHNRTCQHRNTLDSEVAGLFMLDQAFFPIVSQNFFFQLHPQQASSEIFDSTTSCPVSNSKKHSLSQITMKYEDHPWLPKRLYSRFEAWSGQTMLDIPCVPLQSNPFHRSPKRQKLMDGTFTSSIHAHDGHSHDALDTGEQHAPFPPARNTLGGRTYSRCSSYVRGRRNGKTTEISSHWKAYADTNDHPHIRLGAITIFPCDSSRKSSIILDVLLNVVAGGVVELATFDNLVDELLADDRHTVKLM</sequence>
<comment type="caution">
    <text evidence="1">The sequence shown here is derived from an EMBL/GenBank/DDBJ whole genome shotgun (WGS) entry which is preliminary data.</text>
</comment>
<dbReference type="AlphaFoldDB" id="A0A9P4IHE8"/>
<proteinExistence type="predicted"/>
<evidence type="ECO:0000313" key="1">
    <source>
        <dbReference type="EMBL" id="KAF2098266.1"/>
    </source>
</evidence>
<name>A0A9P4IHE8_9PEZI</name>
<keyword evidence="2" id="KW-1185">Reference proteome</keyword>
<evidence type="ECO:0000313" key="2">
    <source>
        <dbReference type="Proteomes" id="UP000799772"/>
    </source>
</evidence>
<dbReference type="Proteomes" id="UP000799772">
    <property type="component" value="Unassembled WGS sequence"/>
</dbReference>
<protein>
    <submittedName>
        <fullName evidence="1">Uncharacterized protein</fullName>
    </submittedName>
</protein>
<dbReference type="EMBL" id="ML978127">
    <property type="protein sequence ID" value="KAF2098266.1"/>
    <property type="molecule type" value="Genomic_DNA"/>
</dbReference>
<gene>
    <name evidence="1" type="ORF">NA57DRAFT_57425</name>
</gene>
<reference evidence="1" key="1">
    <citation type="journal article" date="2020" name="Stud. Mycol.">
        <title>101 Dothideomycetes genomes: a test case for predicting lifestyles and emergence of pathogens.</title>
        <authorList>
            <person name="Haridas S."/>
            <person name="Albert R."/>
            <person name="Binder M."/>
            <person name="Bloem J."/>
            <person name="Labutti K."/>
            <person name="Salamov A."/>
            <person name="Andreopoulos B."/>
            <person name="Baker S."/>
            <person name="Barry K."/>
            <person name="Bills G."/>
            <person name="Bluhm B."/>
            <person name="Cannon C."/>
            <person name="Castanera R."/>
            <person name="Culley D."/>
            <person name="Daum C."/>
            <person name="Ezra D."/>
            <person name="Gonzalez J."/>
            <person name="Henrissat B."/>
            <person name="Kuo A."/>
            <person name="Liang C."/>
            <person name="Lipzen A."/>
            <person name="Lutzoni F."/>
            <person name="Magnuson J."/>
            <person name="Mondo S."/>
            <person name="Nolan M."/>
            <person name="Ohm R."/>
            <person name="Pangilinan J."/>
            <person name="Park H.-J."/>
            <person name="Ramirez L."/>
            <person name="Alfaro M."/>
            <person name="Sun H."/>
            <person name="Tritt A."/>
            <person name="Yoshinaga Y."/>
            <person name="Zwiers L.-H."/>
            <person name="Turgeon B."/>
            <person name="Goodwin S."/>
            <person name="Spatafora J."/>
            <person name="Crous P."/>
            <person name="Grigoriev I."/>
        </authorList>
    </citation>
    <scope>NUCLEOTIDE SEQUENCE</scope>
    <source>
        <strain evidence="1">CBS 133067</strain>
    </source>
</reference>